<dbReference type="InterPro" id="IPR010994">
    <property type="entry name" value="RuvA_2-like"/>
</dbReference>
<dbReference type="Proteomes" id="UP000249115">
    <property type="component" value="Unassembled WGS sequence"/>
</dbReference>
<feature type="signal peptide" evidence="1">
    <location>
        <begin position="1"/>
        <end position="20"/>
    </location>
</feature>
<dbReference type="Proteomes" id="UP000321927">
    <property type="component" value="Unassembled WGS sequence"/>
</dbReference>
<dbReference type="SUPFAM" id="SSF47781">
    <property type="entry name" value="RuvA domain 2-like"/>
    <property type="match status" value="1"/>
</dbReference>
<feature type="chain" id="PRO_5016176850" evidence="1">
    <location>
        <begin position="21"/>
        <end position="698"/>
    </location>
</feature>
<evidence type="ECO:0000313" key="3">
    <source>
        <dbReference type="EMBL" id="TXD79346.1"/>
    </source>
</evidence>
<dbReference type="OrthoDB" id="9766750at2"/>
<accession>A0A2W7S2R2</accession>
<dbReference type="AlphaFoldDB" id="A0A2W7S2R2"/>
<keyword evidence="1" id="KW-0732">Signal</keyword>
<dbReference type="EMBL" id="VORV01000002">
    <property type="protein sequence ID" value="TXD79346.1"/>
    <property type="molecule type" value="Genomic_DNA"/>
</dbReference>
<evidence type="ECO:0000313" key="4">
    <source>
        <dbReference type="Proteomes" id="UP000249115"/>
    </source>
</evidence>
<evidence type="ECO:0000313" key="2">
    <source>
        <dbReference type="EMBL" id="PZX61229.1"/>
    </source>
</evidence>
<gene>
    <name evidence="3" type="ORF">ESW18_03705</name>
    <name evidence="2" type="ORF">LV84_00217</name>
</gene>
<protein>
    <submittedName>
        <fullName evidence="3">Helix-hairpin-helix domain-containing protein</fullName>
    </submittedName>
    <submittedName>
        <fullName evidence="2">Helix-hairpin-helix protein</fullName>
    </submittedName>
</protein>
<evidence type="ECO:0000313" key="5">
    <source>
        <dbReference type="Proteomes" id="UP000321927"/>
    </source>
</evidence>
<reference evidence="3 5" key="2">
    <citation type="submission" date="2019-08" db="EMBL/GenBank/DDBJ databases">
        <title>Genome of Algoriphagus ratkowskyi IC026.</title>
        <authorList>
            <person name="Bowman J.P."/>
        </authorList>
    </citation>
    <scope>NUCLEOTIDE SEQUENCE [LARGE SCALE GENOMIC DNA]</scope>
    <source>
        <strain evidence="3 5">IC026</strain>
    </source>
</reference>
<keyword evidence="5" id="KW-1185">Reference proteome</keyword>
<dbReference type="Pfam" id="PF12836">
    <property type="entry name" value="HHH_3"/>
    <property type="match status" value="1"/>
</dbReference>
<reference evidence="2 4" key="1">
    <citation type="submission" date="2018-06" db="EMBL/GenBank/DDBJ databases">
        <title>Genomic Encyclopedia of Archaeal and Bacterial Type Strains, Phase II (KMG-II): from individual species to whole genera.</title>
        <authorList>
            <person name="Goeker M."/>
        </authorList>
    </citation>
    <scope>NUCLEOTIDE SEQUENCE [LARGE SCALE GENOMIC DNA]</scope>
    <source>
        <strain evidence="2 4">DSM 22686</strain>
    </source>
</reference>
<proteinExistence type="predicted"/>
<name>A0A2W7S2R2_9BACT</name>
<organism evidence="2 4">
    <name type="scientific">Algoriphagus ratkowskyi</name>
    <dbReference type="NCBI Taxonomy" id="57028"/>
    <lineage>
        <taxon>Bacteria</taxon>
        <taxon>Pseudomonadati</taxon>
        <taxon>Bacteroidota</taxon>
        <taxon>Cytophagia</taxon>
        <taxon>Cytophagales</taxon>
        <taxon>Cyclobacteriaceae</taxon>
        <taxon>Algoriphagus</taxon>
    </lineage>
</organism>
<sequence>MKSLILIAILYCSLTSYAFAQVPPKQEINLESFMERLFPVQDEDLDYESIYEVLLQLYLNPIDVNRASAEILAGSYLLDPLQISNLISYRAKFGMLISLYELQAVPGFDLKTIEQILPFLTLGAGSSNQTQTFWKRITTEEQAYFILRHRRTWETRKGFTPPDTSSTGKISSRYLGDPNEFYLRFRIQHSRDFSLGFTLDKDPGEPFTWDGKTARYGFNFLSFHFTKYYVGKWKTIALGDFQAQFGQGLVFGAGYSLGKGAETVPTVRRSSIGILPYTAALEFGFFRGAGITYQSGKWQSSLIASYAPRDGRTSSSLDTLSKEDLTISSFNQSGLHRTSSELETKNQFREINLGGNIQFTSGKLQAGSNYLFTKFDRSWIKEPTLYNQFDFAGKSNQVGSIYLNYNWKNFFLFGESAISQSAGRGNVLGFISSLSKEVDFSLLWRKYDKDFHSFYANSFSESTRPVNEQAVYLGISIKPIPKWKINFYYDYFKFPWLRYRVYAPSKGYEWLGRLTFQPKRNLTAFLQIREEQKDRNLSDSGEPALPYQIRPLNKINGLLSLEYQVSKTFFFRSRILFSRVNFNDQKSSGFMILQDAQYSFSKFRVTGRVALFDTDDYDTRLYAFENNVLWTFSIPAFSGQGMRYYLLAQYKINSQFTTYFRFSRTAYTDREVISSGLQEISGSIQSETTVLLRYMLHR</sequence>
<comment type="caution">
    <text evidence="2">The sequence shown here is derived from an EMBL/GenBank/DDBJ whole genome shotgun (WGS) entry which is preliminary data.</text>
</comment>
<dbReference type="EMBL" id="QKZU01000001">
    <property type="protein sequence ID" value="PZX61229.1"/>
    <property type="molecule type" value="Genomic_DNA"/>
</dbReference>
<evidence type="ECO:0000256" key="1">
    <source>
        <dbReference type="SAM" id="SignalP"/>
    </source>
</evidence>